<keyword evidence="8" id="KW-0406">Ion transport</keyword>
<name>A0A553QLI6_9TELE</name>
<organism evidence="13 14">
    <name type="scientific">Danionella cerebrum</name>
    <dbReference type="NCBI Taxonomy" id="2873325"/>
    <lineage>
        <taxon>Eukaryota</taxon>
        <taxon>Metazoa</taxon>
        <taxon>Chordata</taxon>
        <taxon>Craniata</taxon>
        <taxon>Vertebrata</taxon>
        <taxon>Euteleostomi</taxon>
        <taxon>Actinopterygii</taxon>
        <taxon>Neopterygii</taxon>
        <taxon>Teleostei</taxon>
        <taxon>Ostariophysi</taxon>
        <taxon>Cypriniformes</taxon>
        <taxon>Danionidae</taxon>
        <taxon>Danioninae</taxon>
        <taxon>Danionella</taxon>
    </lineage>
</organism>
<evidence type="ECO:0000256" key="2">
    <source>
        <dbReference type="ARBA" id="ARBA00006434"/>
    </source>
</evidence>
<dbReference type="GO" id="GO:0005886">
    <property type="term" value="C:plasma membrane"/>
    <property type="evidence" value="ECO:0007669"/>
    <property type="project" value="UniProtKB-SubCell"/>
</dbReference>
<evidence type="ECO:0000256" key="8">
    <source>
        <dbReference type="ARBA" id="ARBA00023065"/>
    </source>
</evidence>
<dbReference type="NCBIfam" id="TIGR00813">
    <property type="entry name" value="sss"/>
    <property type="match status" value="1"/>
</dbReference>
<keyword evidence="5 12" id="KW-0812">Transmembrane</keyword>
<dbReference type="PANTHER" id="PTHR42985">
    <property type="entry name" value="SODIUM-COUPLED MONOCARBOXYLATE TRANSPORTER"/>
    <property type="match status" value="1"/>
</dbReference>
<comment type="caution">
    <text evidence="13">The sequence shown here is derived from an EMBL/GenBank/DDBJ whole genome shotgun (WGS) entry which is preliminary data.</text>
</comment>
<dbReference type="Pfam" id="PF00474">
    <property type="entry name" value="SSF"/>
    <property type="match status" value="1"/>
</dbReference>
<sequence>MSISASLFSVWDYVVFTLMLLVSASIGVYYGFCGAAHSSSADFLMGGRSLTAVPVALSLTASFMSAITVLGTPVEVYEYGGIFILICFSYALMVVLSSELFLPIFYRLGVTSTYEYLEMRYNKVIRLFGTVLFIIQTVLYTGLVIYAPALALNQGHCSLNKVLGVTSVLEMSRVLFTVTGVHLWGAVMSTGVVCTLYCTLGGLKAVVWTDVFQVGIMLAGLLAVIIQSVLRQGGISSIIRDATKGGRTNLWDFDPNPMRRHTFWTITVGGTFLWTSVYGINQAQVQRYISCKSLFHAKLALFINLVSLWAITICSAFCGLCLYSIYKNCDPWTAEQVSTQDQLMPFLALEILGEYPGLPGLFVAAAYSGTLSTVSSSVNALAAVTIADLMQPYLNLSEGQLSYASKGMSLFYGAVCIGMAGLASLMGGMLQAAISIVGVVGGPLLGLFSLAILFPCANSKGGLSGLLSGLGMSLWVCIGAQIYPPRPENSRPLKLDTHGCNFSMDSSSRNWTIHKNFMTKEETVERSFLADNWYSLSYLYFGPLGTVTVMVVGLIVSIFSGGRQKKLELGLMLSKEDLTCYKAYKILKGKVSRKARRIDLTRQQEKSSGKTNHAFSDVELSIQTHS</sequence>
<comment type="similarity">
    <text evidence="2 11">Belongs to the sodium:solute symporter (SSF) (TC 2.A.21) family.</text>
</comment>
<dbReference type="GO" id="GO:0005343">
    <property type="term" value="F:organic acid:sodium symporter activity"/>
    <property type="evidence" value="ECO:0007669"/>
    <property type="project" value="TreeGrafter"/>
</dbReference>
<feature type="transmembrane region" description="Helical" evidence="12">
    <location>
        <begin position="13"/>
        <end position="32"/>
    </location>
</feature>
<feature type="transmembrane region" description="Helical" evidence="12">
    <location>
        <begin position="432"/>
        <end position="454"/>
    </location>
</feature>
<keyword evidence="9 12" id="KW-0472">Membrane</keyword>
<dbReference type="GO" id="GO:0015730">
    <property type="term" value="P:propanoate transmembrane transport"/>
    <property type="evidence" value="ECO:0007669"/>
    <property type="project" value="TreeGrafter"/>
</dbReference>
<evidence type="ECO:0000256" key="11">
    <source>
        <dbReference type="RuleBase" id="RU362091"/>
    </source>
</evidence>
<keyword evidence="10" id="KW-0739">Sodium transport</keyword>
<feature type="transmembrane region" description="Helical" evidence="12">
    <location>
        <begin position="466"/>
        <end position="483"/>
    </location>
</feature>
<feature type="transmembrane region" description="Helical" evidence="12">
    <location>
        <begin position="538"/>
        <end position="559"/>
    </location>
</feature>
<feature type="transmembrane region" description="Helical" evidence="12">
    <location>
        <begin position="127"/>
        <end position="151"/>
    </location>
</feature>
<dbReference type="PANTHER" id="PTHR42985:SF10">
    <property type="entry name" value="SODIUM-COUPLED MONOCARBOXYLATE TRANSPORTER 1"/>
    <property type="match status" value="1"/>
</dbReference>
<evidence type="ECO:0008006" key="15">
    <source>
        <dbReference type="Google" id="ProtNLM"/>
    </source>
</evidence>
<evidence type="ECO:0000256" key="10">
    <source>
        <dbReference type="ARBA" id="ARBA00023201"/>
    </source>
</evidence>
<feature type="transmembrane region" description="Helical" evidence="12">
    <location>
        <begin position="52"/>
        <end position="70"/>
    </location>
</feature>
<reference evidence="13 14" key="1">
    <citation type="journal article" date="2019" name="Sci. Data">
        <title>Hybrid genome assembly and annotation of Danionella translucida.</title>
        <authorList>
            <person name="Kadobianskyi M."/>
            <person name="Schulze L."/>
            <person name="Schuelke M."/>
            <person name="Judkewitz B."/>
        </authorList>
    </citation>
    <scope>NUCLEOTIDE SEQUENCE [LARGE SCALE GENOMIC DNA]</scope>
    <source>
        <strain evidence="13 14">Bolton</strain>
    </source>
</reference>
<dbReference type="InterPro" id="IPR038377">
    <property type="entry name" value="Na/Glc_symporter_sf"/>
</dbReference>
<dbReference type="STRING" id="623744.A0A553QLI6"/>
<dbReference type="Proteomes" id="UP000316079">
    <property type="component" value="Unassembled WGS sequence"/>
</dbReference>
<evidence type="ECO:0000313" key="13">
    <source>
        <dbReference type="EMBL" id="TRY90855.1"/>
    </source>
</evidence>
<feature type="transmembrane region" description="Helical" evidence="12">
    <location>
        <begin position="408"/>
        <end position="426"/>
    </location>
</feature>
<keyword evidence="4" id="KW-1003">Cell membrane</keyword>
<evidence type="ECO:0000256" key="4">
    <source>
        <dbReference type="ARBA" id="ARBA00022475"/>
    </source>
</evidence>
<gene>
    <name evidence="13" type="ORF">DNTS_020879</name>
</gene>
<evidence type="ECO:0000256" key="6">
    <source>
        <dbReference type="ARBA" id="ARBA00022989"/>
    </source>
</evidence>
<keyword evidence="3" id="KW-0813">Transport</keyword>
<evidence type="ECO:0000256" key="3">
    <source>
        <dbReference type="ARBA" id="ARBA00022448"/>
    </source>
</evidence>
<dbReference type="InterPro" id="IPR001734">
    <property type="entry name" value="Na/solute_symporter"/>
</dbReference>
<feature type="transmembrane region" description="Helical" evidence="12">
    <location>
        <begin position="301"/>
        <end position="326"/>
    </location>
</feature>
<accession>A0A553QLI6</accession>
<evidence type="ECO:0000256" key="7">
    <source>
        <dbReference type="ARBA" id="ARBA00023053"/>
    </source>
</evidence>
<feature type="transmembrane region" description="Helical" evidence="12">
    <location>
        <begin position="82"/>
        <end position="106"/>
    </location>
</feature>
<dbReference type="InterPro" id="IPR051163">
    <property type="entry name" value="Sodium:Solute_Symporter_SSF"/>
</dbReference>
<comment type="subcellular location">
    <subcellularLocation>
        <location evidence="1">Cell membrane</location>
        <topology evidence="1">Multi-pass membrane protein</topology>
    </subcellularLocation>
</comment>
<feature type="transmembrane region" description="Helical" evidence="12">
    <location>
        <begin position="261"/>
        <end position="280"/>
    </location>
</feature>
<keyword evidence="7" id="KW-0915">Sodium</keyword>
<dbReference type="EMBL" id="SRMA01025793">
    <property type="protein sequence ID" value="TRY90855.1"/>
    <property type="molecule type" value="Genomic_DNA"/>
</dbReference>
<dbReference type="OrthoDB" id="6132759at2759"/>
<keyword evidence="6 12" id="KW-1133">Transmembrane helix</keyword>
<evidence type="ECO:0000313" key="14">
    <source>
        <dbReference type="Proteomes" id="UP000316079"/>
    </source>
</evidence>
<evidence type="ECO:0000256" key="1">
    <source>
        <dbReference type="ARBA" id="ARBA00004651"/>
    </source>
</evidence>
<protein>
    <recommendedName>
        <fullName evidence="15">Solute carrier family 5 member 8</fullName>
    </recommendedName>
</protein>
<dbReference type="Gene3D" id="1.20.1730.10">
    <property type="entry name" value="Sodium/glucose cotransporter"/>
    <property type="match status" value="1"/>
</dbReference>
<dbReference type="GO" id="GO:0070062">
    <property type="term" value="C:extracellular exosome"/>
    <property type="evidence" value="ECO:0007669"/>
    <property type="project" value="TreeGrafter"/>
</dbReference>
<evidence type="ECO:0000256" key="9">
    <source>
        <dbReference type="ARBA" id="ARBA00023136"/>
    </source>
</evidence>
<evidence type="ECO:0000256" key="12">
    <source>
        <dbReference type="SAM" id="Phobius"/>
    </source>
</evidence>
<dbReference type="PROSITE" id="PS50283">
    <property type="entry name" value="NA_SOLUT_SYMP_3"/>
    <property type="match status" value="1"/>
</dbReference>
<feature type="transmembrane region" description="Helical" evidence="12">
    <location>
        <begin position="205"/>
        <end position="226"/>
    </location>
</feature>
<evidence type="ECO:0000256" key="5">
    <source>
        <dbReference type="ARBA" id="ARBA00022692"/>
    </source>
</evidence>
<feature type="transmembrane region" description="Helical" evidence="12">
    <location>
        <begin position="361"/>
        <end position="387"/>
    </location>
</feature>
<proteinExistence type="inferred from homology"/>
<dbReference type="AlphaFoldDB" id="A0A553QLI6"/>
<feature type="transmembrane region" description="Helical" evidence="12">
    <location>
        <begin position="171"/>
        <end position="198"/>
    </location>
</feature>
<keyword evidence="14" id="KW-1185">Reference proteome</keyword>